<dbReference type="Pfam" id="PF14778">
    <property type="entry name" value="ODR4-like"/>
    <property type="match status" value="1"/>
</dbReference>
<evidence type="ECO:0000313" key="7">
    <source>
        <dbReference type="EMBL" id="KAH7297704.1"/>
    </source>
</evidence>
<evidence type="ECO:0000256" key="5">
    <source>
        <dbReference type="ARBA" id="ARBA00023136"/>
    </source>
</evidence>
<comment type="subcellular location">
    <subcellularLocation>
        <location evidence="1">Membrane</location>
    </subcellularLocation>
</comment>
<organism evidence="7 8">
    <name type="scientific">Ceratopteris richardii</name>
    <name type="common">Triangle waterfern</name>
    <dbReference type="NCBI Taxonomy" id="49495"/>
    <lineage>
        <taxon>Eukaryota</taxon>
        <taxon>Viridiplantae</taxon>
        <taxon>Streptophyta</taxon>
        <taxon>Embryophyta</taxon>
        <taxon>Tracheophyta</taxon>
        <taxon>Polypodiopsida</taxon>
        <taxon>Polypodiidae</taxon>
        <taxon>Polypodiales</taxon>
        <taxon>Pteridineae</taxon>
        <taxon>Pteridaceae</taxon>
        <taxon>Parkerioideae</taxon>
        <taxon>Ceratopteris</taxon>
    </lineage>
</organism>
<keyword evidence="3 6" id="KW-0812">Transmembrane</keyword>
<protein>
    <recommendedName>
        <fullName evidence="9">Protein odr-4 homolog</fullName>
    </recommendedName>
</protein>
<keyword evidence="4 6" id="KW-1133">Transmembrane helix</keyword>
<dbReference type="PANTHER" id="PTHR33966">
    <property type="entry name" value="PROTEIN ODR-4 HOMOLOG"/>
    <property type="match status" value="1"/>
</dbReference>
<dbReference type="PANTHER" id="PTHR33966:SF1">
    <property type="entry name" value="PROTEIN ODR-4 HOMOLOG"/>
    <property type="match status" value="1"/>
</dbReference>
<reference evidence="7" key="1">
    <citation type="submission" date="2021-08" db="EMBL/GenBank/DDBJ databases">
        <title>WGS assembly of Ceratopteris richardii.</title>
        <authorList>
            <person name="Marchant D.B."/>
            <person name="Chen G."/>
            <person name="Jenkins J."/>
            <person name="Shu S."/>
            <person name="Leebens-Mack J."/>
            <person name="Grimwood J."/>
            <person name="Schmutz J."/>
            <person name="Soltis P."/>
            <person name="Soltis D."/>
            <person name="Chen Z.-H."/>
        </authorList>
    </citation>
    <scope>NUCLEOTIDE SEQUENCE</scope>
    <source>
        <strain evidence="7">Whitten #5841</strain>
        <tissue evidence="7">Leaf</tissue>
    </source>
</reference>
<evidence type="ECO:0000256" key="2">
    <source>
        <dbReference type="ARBA" id="ARBA00010131"/>
    </source>
</evidence>
<evidence type="ECO:0000256" key="4">
    <source>
        <dbReference type="ARBA" id="ARBA00022989"/>
    </source>
</evidence>
<dbReference type="OrthoDB" id="21458at2759"/>
<dbReference type="AlphaFoldDB" id="A0A8T2RPI1"/>
<evidence type="ECO:0008006" key="9">
    <source>
        <dbReference type="Google" id="ProtNLM"/>
    </source>
</evidence>
<comment type="caution">
    <text evidence="7">The sequence shown here is derived from an EMBL/GenBank/DDBJ whole genome shotgun (WGS) entry which is preliminary data.</text>
</comment>
<sequence>MVRAVCGEQTYVEEYVDSVLQSGVTLQFGLAIGRLSSGSGRDVIFSLIPTPKNEGGDVARFEGEPPREIDKKKGIKGKSVTQTLQIDIDWVAEHARQVSKMLVGGIRVLGCFILASESVFKASAPLLWQTSKMVALALDEGSSKAALDDLLLLHFSFGPRRTLCRNCSFESGYGSSSIRPCEWKAAKMFSNLHCISCMYNFDCRVPIYANESSKQQLLDILLSAIAVEARLIESAVVLSDGCLVGEDKALIGDVDHKVDLLLPFESSRDYKNGAVTGLAMLSGSIQACAYGFSRDPWTRVIADLKADIIKSMKSRLEILRDEIDGMLQDQKVTAGGESSLNPLRQTENNAEFRYKLPRRLFFPWLEGVFLCDYLQEGESLQDLEKKMKKKLHIPGFLQDVSGRIKELLNVDKSLQESEILEYEQDGAVKARSFWDVTAGIADTDEKSKQKVLNTSVVVSKNFVAIGVLSFLVLVLSVLATYFLGIRRILKG</sequence>
<accession>A0A8T2RPI1</accession>
<dbReference type="EMBL" id="CM035430">
    <property type="protein sequence ID" value="KAH7297704.1"/>
    <property type="molecule type" value="Genomic_DNA"/>
</dbReference>
<keyword evidence="5 6" id="KW-0472">Membrane</keyword>
<evidence type="ECO:0000256" key="1">
    <source>
        <dbReference type="ARBA" id="ARBA00004370"/>
    </source>
</evidence>
<dbReference type="Proteomes" id="UP000825935">
    <property type="component" value="Chromosome 25"/>
</dbReference>
<evidence type="ECO:0000313" key="8">
    <source>
        <dbReference type="Proteomes" id="UP000825935"/>
    </source>
</evidence>
<evidence type="ECO:0000256" key="3">
    <source>
        <dbReference type="ARBA" id="ARBA00022692"/>
    </source>
</evidence>
<keyword evidence="8" id="KW-1185">Reference proteome</keyword>
<gene>
    <name evidence="7" type="ORF">KP509_25G007700</name>
</gene>
<proteinExistence type="inferred from homology"/>
<name>A0A8T2RPI1_CERRI</name>
<feature type="transmembrane region" description="Helical" evidence="6">
    <location>
        <begin position="462"/>
        <end position="483"/>
    </location>
</feature>
<dbReference type="OMA" id="FNEPPRR"/>
<dbReference type="GO" id="GO:0012505">
    <property type="term" value="C:endomembrane system"/>
    <property type="evidence" value="ECO:0007669"/>
    <property type="project" value="TreeGrafter"/>
</dbReference>
<dbReference type="GO" id="GO:0008104">
    <property type="term" value="P:intracellular protein localization"/>
    <property type="evidence" value="ECO:0007669"/>
    <property type="project" value="TreeGrafter"/>
</dbReference>
<comment type="similarity">
    <text evidence="2">Belongs to the ODR-4 family.</text>
</comment>
<evidence type="ECO:0000256" key="6">
    <source>
        <dbReference type="SAM" id="Phobius"/>
    </source>
</evidence>
<dbReference type="GO" id="GO:0016020">
    <property type="term" value="C:membrane"/>
    <property type="evidence" value="ECO:0007669"/>
    <property type="project" value="UniProtKB-SubCell"/>
</dbReference>
<dbReference type="InterPro" id="IPR029454">
    <property type="entry name" value="ODR-4-like"/>
</dbReference>